<evidence type="ECO:0000313" key="7">
    <source>
        <dbReference type="EMBL" id="MPY35818.1"/>
    </source>
</evidence>
<dbReference type="Proteomes" id="UP000325849">
    <property type="component" value="Unassembled WGS sequence"/>
</dbReference>
<evidence type="ECO:0000256" key="3">
    <source>
        <dbReference type="ARBA" id="ARBA00022989"/>
    </source>
</evidence>
<dbReference type="SUPFAM" id="SSF103473">
    <property type="entry name" value="MFS general substrate transporter"/>
    <property type="match status" value="1"/>
</dbReference>
<evidence type="ECO:0000256" key="4">
    <source>
        <dbReference type="ARBA" id="ARBA00023136"/>
    </source>
</evidence>
<dbReference type="InterPro" id="IPR051788">
    <property type="entry name" value="MFS_Transporter"/>
</dbReference>
<dbReference type="EMBL" id="VJZD01000180">
    <property type="protein sequence ID" value="MPY35818.1"/>
    <property type="molecule type" value="Genomic_DNA"/>
</dbReference>
<feature type="transmembrane region" description="Helical" evidence="5">
    <location>
        <begin position="270"/>
        <end position="291"/>
    </location>
</feature>
<name>A0A5N8VP42_9ACTN</name>
<dbReference type="PANTHER" id="PTHR23514:SF13">
    <property type="entry name" value="INNER MEMBRANE PROTEIN YBJJ"/>
    <property type="match status" value="1"/>
</dbReference>
<dbReference type="Pfam" id="PF07690">
    <property type="entry name" value="MFS_1"/>
    <property type="match status" value="1"/>
</dbReference>
<feature type="domain" description="Major facilitator superfamily (MFS) profile" evidence="6">
    <location>
        <begin position="209"/>
        <end position="407"/>
    </location>
</feature>
<feature type="transmembrane region" description="Helical" evidence="5">
    <location>
        <begin position="333"/>
        <end position="352"/>
    </location>
</feature>
<sequence>MTDVLRRGRASLAFSFFAQGAAFALLVTRIPAIQDRYGVSDALLPAFLAAVPVLAGVGSVTTEQLVKRIPPSRLLRWSQPVVLLALLGVGAGDRMVELAIALAAFGLAVGALDASMNMLGVSLQRAYGRSIMLSFHAVYSLGGIVGASLAWVGAHWHLALWVSYLPVVAVLLPAALVGSRWYVDGDPGSVDGESGAESGAGSGLVFKLLLPLCLVMTFAYIGDSTVSNWSAKYLQDTLGSSEQLATVPYNVYMVTTLLGRTIGDFGVRRFGAAAVVRLGALVAAAGFAVVAGAPGAWVGMLGFTLLGLGLCVLVPQTFAAAGRLFPGASDAAIARLNIFNYVGFLIGSPLVGALGDAWSYRGAMLVPMVLVLVTLVYARSFAARPDRYGDGHERPRTADVGRGSNGL</sequence>
<dbReference type="AlphaFoldDB" id="A0A5N8VP42"/>
<evidence type="ECO:0000313" key="8">
    <source>
        <dbReference type="Proteomes" id="UP000325849"/>
    </source>
</evidence>
<reference evidence="7 8" key="1">
    <citation type="submission" date="2019-07" db="EMBL/GenBank/DDBJ databases">
        <title>New species of Amycolatopsis and Streptomyces.</title>
        <authorList>
            <person name="Duangmal K."/>
            <person name="Teo W.F.A."/>
            <person name="Lipun K."/>
        </authorList>
    </citation>
    <scope>NUCLEOTIDE SEQUENCE [LARGE SCALE GENOMIC DNA]</scope>
    <source>
        <strain evidence="7 8">NBRC 109810</strain>
    </source>
</reference>
<keyword evidence="3 5" id="KW-1133">Transmembrane helix</keyword>
<keyword evidence="8" id="KW-1185">Reference proteome</keyword>
<feature type="transmembrane region" description="Helical" evidence="5">
    <location>
        <begin position="74"/>
        <end position="92"/>
    </location>
</feature>
<evidence type="ECO:0000256" key="5">
    <source>
        <dbReference type="SAM" id="Phobius"/>
    </source>
</evidence>
<keyword evidence="4 5" id="KW-0472">Membrane</keyword>
<protein>
    <submittedName>
        <fullName evidence="7">MFS transporter</fullName>
    </submittedName>
</protein>
<proteinExistence type="predicted"/>
<dbReference type="PANTHER" id="PTHR23514">
    <property type="entry name" value="BYPASS OF STOP CODON PROTEIN 6"/>
    <property type="match status" value="1"/>
</dbReference>
<organism evidence="7 8">
    <name type="scientific">Streptomyces adustus</name>
    <dbReference type="NCBI Taxonomy" id="1609272"/>
    <lineage>
        <taxon>Bacteria</taxon>
        <taxon>Bacillati</taxon>
        <taxon>Actinomycetota</taxon>
        <taxon>Actinomycetes</taxon>
        <taxon>Kitasatosporales</taxon>
        <taxon>Streptomycetaceae</taxon>
        <taxon>Streptomyces</taxon>
    </lineage>
</organism>
<feature type="transmembrane region" description="Helical" evidence="5">
    <location>
        <begin position="42"/>
        <end position="62"/>
    </location>
</feature>
<feature type="transmembrane region" description="Helical" evidence="5">
    <location>
        <begin position="204"/>
        <end position="221"/>
    </location>
</feature>
<dbReference type="OrthoDB" id="3864150at2"/>
<keyword evidence="2 5" id="KW-0812">Transmembrane</keyword>
<gene>
    <name evidence="7" type="ORF">FNH09_32680</name>
</gene>
<comment type="caution">
    <text evidence="7">The sequence shown here is derived from an EMBL/GenBank/DDBJ whole genome shotgun (WGS) entry which is preliminary data.</text>
</comment>
<feature type="transmembrane region" description="Helical" evidence="5">
    <location>
        <begin position="131"/>
        <end position="152"/>
    </location>
</feature>
<dbReference type="FunFam" id="1.20.1250.20:FF:000852">
    <property type="entry name" value="Predicted arabinose efflux permease, MFS family"/>
    <property type="match status" value="1"/>
</dbReference>
<dbReference type="Gene3D" id="1.20.1250.20">
    <property type="entry name" value="MFS general substrate transporter like domains"/>
    <property type="match status" value="2"/>
</dbReference>
<dbReference type="InterPro" id="IPR020846">
    <property type="entry name" value="MFS_dom"/>
</dbReference>
<feature type="transmembrane region" description="Helical" evidence="5">
    <location>
        <begin position="297"/>
        <end position="321"/>
    </location>
</feature>
<dbReference type="CDD" id="cd17393">
    <property type="entry name" value="MFS_MosC_like"/>
    <property type="match status" value="1"/>
</dbReference>
<dbReference type="GO" id="GO:0022857">
    <property type="term" value="F:transmembrane transporter activity"/>
    <property type="evidence" value="ECO:0007669"/>
    <property type="project" value="InterPro"/>
</dbReference>
<dbReference type="GO" id="GO:0005886">
    <property type="term" value="C:plasma membrane"/>
    <property type="evidence" value="ECO:0007669"/>
    <property type="project" value="UniProtKB-SubCell"/>
</dbReference>
<dbReference type="InterPro" id="IPR036259">
    <property type="entry name" value="MFS_trans_sf"/>
</dbReference>
<feature type="transmembrane region" description="Helical" evidence="5">
    <location>
        <begin position="158"/>
        <end position="183"/>
    </location>
</feature>
<dbReference type="RefSeq" id="WP_152893516.1">
    <property type="nucleotide sequence ID" value="NZ_VJZD01000180.1"/>
</dbReference>
<evidence type="ECO:0000259" key="6">
    <source>
        <dbReference type="PROSITE" id="PS50850"/>
    </source>
</evidence>
<comment type="subcellular location">
    <subcellularLocation>
        <location evidence="1">Cell membrane</location>
        <topology evidence="1">Multi-pass membrane protein</topology>
    </subcellularLocation>
</comment>
<dbReference type="InterPro" id="IPR011701">
    <property type="entry name" value="MFS"/>
</dbReference>
<evidence type="ECO:0000256" key="1">
    <source>
        <dbReference type="ARBA" id="ARBA00004651"/>
    </source>
</evidence>
<feature type="transmembrane region" description="Helical" evidence="5">
    <location>
        <begin position="12"/>
        <end position="30"/>
    </location>
</feature>
<evidence type="ECO:0000256" key="2">
    <source>
        <dbReference type="ARBA" id="ARBA00022692"/>
    </source>
</evidence>
<feature type="transmembrane region" description="Helical" evidence="5">
    <location>
        <begin position="358"/>
        <end position="378"/>
    </location>
</feature>
<accession>A0A5N8VP42</accession>
<dbReference type="PROSITE" id="PS50850">
    <property type="entry name" value="MFS"/>
    <property type="match status" value="1"/>
</dbReference>